<sequence>MSVRPSNRTIPYIWRHEGEAEIIKEYLAACQGDRERGVGDEYEAELSDTETICSNATSARGSDEASSYEDEDEAEEDADSNAEGEENSVWSNEEERDDEDYTPEFAHDYGTDEDPRFDPTNPGYFKRRFCGSFDLYATNCLGAEREFLTSFEDAAWYDPTKTKPVTDEEEVRETQRAWDAIALGRPPFDKREALVQWHESLMLALNEVDDELGEKRGIPSKAVKRREPAVVLEEDWNIERVVDELRMRSTIEVAHAPIDNLRRGLVYLARSLYLKENFMQRGSTAYPPTFKPPPVSQPAEGSAADEEESEYIFV</sequence>
<evidence type="ECO:0000313" key="3">
    <source>
        <dbReference type="Proteomes" id="UP000814176"/>
    </source>
</evidence>
<proteinExistence type="predicted"/>
<feature type="compositionally biased region" description="Acidic residues" evidence="1">
    <location>
        <begin position="303"/>
        <end position="314"/>
    </location>
</feature>
<dbReference type="EMBL" id="JADCUA010000004">
    <property type="protein sequence ID" value="KAH9840699.1"/>
    <property type="molecule type" value="Genomic_DNA"/>
</dbReference>
<comment type="caution">
    <text evidence="2">The sequence shown here is derived from an EMBL/GenBank/DDBJ whole genome shotgun (WGS) entry which is preliminary data.</text>
</comment>
<reference evidence="2 3" key="1">
    <citation type="journal article" date="2021" name="Environ. Microbiol.">
        <title>Gene family expansions and transcriptome signatures uncover fungal adaptations to wood decay.</title>
        <authorList>
            <person name="Hage H."/>
            <person name="Miyauchi S."/>
            <person name="Viragh M."/>
            <person name="Drula E."/>
            <person name="Min B."/>
            <person name="Chaduli D."/>
            <person name="Navarro D."/>
            <person name="Favel A."/>
            <person name="Norest M."/>
            <person name="Lesage-Meessen L."/>
            <person name="Balint B."/>
            <person name="Merenyi Z."/>
            <person name="de Eugenio L."/>
            <person name="Morin E."/>
            <person name="Martinez A.T."/>
            <person name="Baldrian P."/>
            <person name="Stursova M."/>
            <person name="Martinez M.J."/>
            <person name="Novotny C."/>
            <person name="Magnuson J.K."/>
            <person name="Spatafora J.W."/>
            <person name="Maurice S."/>
            <person name="Pangilinan J."/>
            <person name="Andreopoulos W."/>
            <person name="LaButti K."/>
            <person name="Hundley H."/>
            <person name="Na H."/>
            <person name="Kuo A."/>
            <person name="Barry K."/>
            <person name="Lipzen A."/>
            <person name="Henrissat B."/>
            <person name="Riley R."/>
            <person name="Ahrendt S."/>
            <person name="Nagy L.G."/>
            <person name="Grigoriev I.V."/>
            <person name="Martin F."/>
            <person name="Rosso M.N."/>
        </authorList>
    </citation>
    <scope>NUCLEOTIDE SEQUENCE [LARGE SCALE GENOMIC DNA]</scope>
    <source>
        <strain evidence="2 3">CIRM-BRFM 1785</strain>
    </source>
</reference>
<protein>
    <submittedName>
        <fullName evidence="2">Uncharacterized protein</fullName>
    </submittedName>
</protein>
<organism evidence="2 3">
    <name type="scientific">Rhodofomes roseus</name>
    <dbReference type="NCBI Taxonomy" id="34475"/>
    <lineage>
        <taxon>Eukaryota</taxon>
        <taxon>Fungi</taxon>
        <taxon>Dikarya</taxon>
        <taxon>Basidiomycota</taxon>
        <taxon>Agaricomycotina</taxon>
        <taxon>Agaricomycetes</taxon>
        <taxon>Polyporales</taxon>
        <taxon>Rhodofomes</taxon>
    </lineage>
</organism>
<evidence type="ECO:0000256" key="1">
    <source>
        <dbReference type="SAM" id="MobiDB-lite"/>
    </source>
</evidence>
<name>A0ABQ8KRZ0_9APHY</name>
<feature type="region of interest" description="Disordered" evidence="1">
    <location>
        <begin position="284"/>
        <end position="314"/>
    </location>
</feature>
<feature type="region of interest" description="Disordered" evidence="1">
    <location>
        <begin position="33"/>
        <end position="119"/>
    </location>
</feature>
<keyword evidence="3" id="KW-1185">Reference proteome</keyword>
<accession>A0ABQ8KRZ0</accession>
<dbReference type="Proteomes" id="UP000814176">
    <property type="component" value="Unassembled WGS sequence"/>
</dbReference>
<dbReference type="GeneID" id="71999175"/>
<feature type="compositionally biased region" description="Acidic residues" evidence="1">
    <location>
        <begin position="66"/>
        <end position="102"/>
    </location>
</feature>
<feature type="compositionally biased region" description="Basic and acidic residues" evidence="1">
    <location>
        <begin position="105"/>
        <end position="117"/>
    </location>
</feature>
<gene>
    <name evidence="2" type="ORF">C8Q71DRAFT_420273</name>
</gene>
<evidence type="ECO:0000313" key="2">
    <source>
        <dbReference type="EMBL" id="KAH9840699.1"/>
    </source>
</evidence>
<dbReference type="RefSeq" id="XP_047782165.1">
    <property type="nucleotide sequence ID" value="XM_047918443.1"/>
</dbReference>
<feature type="compositionally biased region" description="Polar residues" evidence="1">
    <location>
        <begin position="49"/>
        <end position="60"/>
    </location>
</feature>